<evidence type="ECO:0000313" key="4">
    <source>
        <dbReference type="Proteomes" id="UP001174932"/>
    </source>
</evidence>
<feature type="domain" description="TadE-like" evidence="2">
    <location>
        <begin position="25"/>
        <end position="64"/>
    </location>
</feature>
<dbReference type="RefSeq" id="WP_304378129.1">
    <property type="nucleotide sequence ID" value="NZ_JAUOZU010000016.1"/>
</dbReference>
<protein>
    <submittedName>
        <fullName evidence="3">Pilus assembly protein</fullName>
    </submittedName>
</protein>
<sequence>MNWRRRQSTHAFSGLIKGFRRNREGAAALEFAILAVPFLMLTFATFETFFAFAGEQVLANAVETMSRKIRTGEITFAQGKATDMTEVEFREAFCEEIAVFNMCSDSEAASPDKLHIDVRQFSSFGDMPRQIPKVSTADYADLDTTGFGFSPGGPNSINMVRAFYRWQIITDIIRPYVTTIRPEGDPLPTDYLMVSTAAIQNEEYE</sequence>
<dbReference type="Proteomes" id="UP001174932">
    <property type="component" value="Unassembled WGS sequence"/>
</dbReference>
<gene>
    <name evidence="3" type="ORF">Q4481_19815</name>
</gene>
<dbReference type="EMBL" id="JAUOZU010000016">
    <property type="protein sequence ID" value="MDO6966205.1"/>
    <property type="molecule type" value="Genomic_DNA"/>
</dbReference>
<accession>A0ABT8YSM3</accession>
<name>A0ABT8YSM3_9HYPH</name>
<evidence type="ECO:0000313" key="3">
    <source>
        <dbReference type="EMBL" id="MDO6966205.1"/>
    </source>
</evidence>
<proteinExistence type="predicted"/>
<organism evidence="3 4">
    <name type="scientific">Rhizobium alvei</name>
    <dbReference type="NCBI Taxonomy" id="1132659"/>
    <lineage>
        <taxon>Bacteria</taxon>
        <taxon>Pseudomonadati</taxon>
        <taxon>Pseudomonadota</taxon>
        <taxon>Alphaproteobacteria</taxon>
        <taxon>Hyphomicrobiales</taxon>
        <taxon>Rhizobiaceae</taxon>
        <taxon>Rhizobium/Agrobacterium group</taxon>
        <taxon>Rhizobium</taxon>
    </lineage>
</organism>
<reference evidence="3" key="1">
    <citation type="journal article" date="2015" name="Int. J. Syst. Evol. Microbiol.">
        <title>Rhizobium alvei sp. nov., isolated from a freshwater river.</title>
        <authorList>
            <person name="Sheu S.Y."/>
            <person name="Huang H.W."/>
            <person name="Young C.C."/>
            <person name="Chen W.M."/>
        </authorList>
    </citation>
    <scope>NUCLEOTIDE SEQUENCE</scope>
    <source>
        <strain evidence="3">TNR-22</strain>
    </source>
</reference>
<keyword evidence="1" id="KW-1133">Transmembrane helix</keyword>
<keyword evidence="1" id="KW-0472">Membrane</keyword>
<keyword evidence="1" id="KW-0812">Transmembrane</keyword>
<keyword evidence="4" id="KW-1185">Reference proteome</keyword>
<evidence type="ECO:0000256" key="1">
    <source>
        <dbReference type="SAM" id="Phobius"/>
    </source>
</evidence>
<reference evidence="3" key="2">
    <citation type="submission" date="2023-07" db="EMBL/GenBank/DDBJ databases">
        <authorList>
            <person name="Shen H."/>
        </authorList>
    </citation>
    <scope>NUCLEOTIDE SEQUENCE</scope>
    <source>
        <strain evidence="3">TNR-22</strain>
    </source>
</reference>
<comment type="caution">
    <text evidence="3">The sequence shown here is derived from an EMBL/GenBank/DDBJ whole genome shotgun (WGS) entry which is preliminary data.</text>
</comment>
<dbReference type="Pfam" id="PF07811">
    <property type="entry name" value="TadE"/>
    <property type="match status" value="1"/>
</dbReference>
<feature type="transmembrane region" description="Helical" evidence="1">
    <location>
        <begin position="27"/>
        <end position="46"/>
    </location>
</feature>
<evidence type="ECO:0000259" key="2">
    <source>
        <dbReference type="Pfam" id="PF07811"/>
    </source>
</evidence>
<dbReference type="InterPro" id="IPR012495">
    <property type="entry name" value="TadE-like_dom"/>
</dbReference>